<feature type="compositionally biased region" description="Polar residues" evidence="9">
    <location>
        <begin position="36"/>
        <end position="51"/>
    </location>
</feature>
<keyword evidence="11" id="KW-0969">Cilium</keyword>
<dbReference type="PATRIC" id="fig|45076.6.peg.2852"/>
<dbReference type="OrthoDB" id="5738369at2"/>
<sequence length="108" mass="11979">MLNVIEDINMVTHINDSANMKPIETDNRLKSKAQEAQKSMPENSNVPVDSVNISNASRQLEALKASIKNEPIVNEARVSYFKAEIESGNYAIDSSKIAERMLNTIETA</sequence>
<gene>
    <name evidence="11" type="primary">flgM</name>
    <name evidence="11" type="ORF">Lwor_2597</name>
</gene>
<protein>
    <recommendedName>
        <fullName evidence="2">Negative regulator of flagellin synthesis</fullName>
    </recommendedName>
    <alternativeName>
        <fullName evidence="8">Anti-sigma-28 factor</fullName>
    </alternativeName>
</protein>
<evidence type="ECO:0000259" key="10">
    <source>
        <dbReference type="Pfam" id="PF04316"/>
    </source>
</evidence>
<comment type="function">
    <text evidence="7">Responsible for the coupling of flagellin expression to flagellar assembly by preventing expression of the flagellin genes when a component of the middle class of proteins is defective. It negatively regulates flagellar genes by inhibiting the activity of FliA by directly binding to FliA.</text>
</comment>
<evidence type="ECO:0000256" key="2">
    <source>
        <dbReference type="ARBA" id="ARBA00017823"/>
    </source>
</evidence>
<name>A0A0W1A3W7_9GAMM</name>
<evidence type="ECO:0000256" key="6">
    <source>
        <dbReference type="ARBA" id="ARBA00023163"/>
    </source>
</evidence>
<evidence type="ECO:0000256" key="3">
    <source>
        <dbReference type="ARBA" id="ARBA00022491"/>
    </source>
</evidence>
<accession>A0A0W1A3W7</accession>
<evidence type="ECO:0000256" key="8">
    <source>
        <dbReference type="ARBA" id="ARBA00030117"/>
    </source>
</evidence>
<dbReference type="InterPro" id="IPR007412">
    <property type="entry name" value="FlgM"/>
</dbReference>
<evidence type="ECO:0000256" key="4">
    <source>
        <dbReference type="ARBA" id="ARBA00022795"/>
    </source>
</evidence>
<dbReference type="STRING" id="45076.Lwor_2597"/>
<keyword evidence="4" id="KW-1005">Bacterial flagellum biogenesis</keyword>
<evidence type="ECO:0000256" key="9">
    <source>
        <dbReference type="SAM" id="MobiDB-lite"/>
    </source>
</evidence>
<organism evidence="11 12">
    <name type="scientific">Legionella worsleiensis</name>
    <dbReference type="NCBI Taxonomy" id="45076"/>
    <lineage>
        <taxon>Bacteria</taxon>
        <taxon>Pseudomonadati</taxon>
        <taxon>Pseudomonadota</taxon>
        <taxon>Gammaproteobacteria</taxon>
        <taxon>Legionellales</taxon>
        <taxon>Legionellaceae</taxon>
        <taxon>Legionella</taxon>
    </lineage>
</organism>
<reference evidence="11 12" key="1">
    <citation type="submission" date="2015-11" db="EMBL/GenBank/DDBJ databases">
        <title>Genomic analysis of 38 Legionella species identifies large and diverse effector repertoires.</title>
        <authorList>
            <person name="Burstein D."/>
            <person name="Amaro F."/>
            <person name="Zusman T."/>
            <person name="Lifshitz Z."/>
            <person name="Cohen O."/>
            <person name="Gilbert J.A."/>
            <person name="Pupko T."/>
            <person name="Shuman H.A."/>
            <person name="Segal G."/>
        </authorList>
    </citation>
    <scope>NUCLEOTIDE SEQUENCE [LARGE SCALE GENOMIC DNA]</scope>
    <source>
        <strain evidence="11 12">ATCC 49508</strain>
    </source>
</reference>
<dbReference type="GO" id="GO:0044781">
    <property type="term" value="P:bacterial-type flagellum organization"/>
    <property type="evidence" value="ECO:0007669"/>
    <property type="project" value="UniProtKB-KW"/>
</dbReference>
<dbReference type="SUPFAM" id="SSF101498">
    <property type="entry name" value="Anti-sigma factor FlgM"/>
    <property type="match status" value="1"/>
</dbReference>
<keyword evidence="11" id="KW-0966">Cell projection</keyword>
<feature type="domain" description="Anti-sigma-28 factor FlgM C-terminal" evidence="10">
    <location>
        <begin position="49"/>
        <end position="103"/>
    </location>
</feature>
<proteinExistence type="inferred from homology"/>
<dbReference type="InterPro" id="IPR035890">
    <property type="entry name" value="Anti-sigma-28_factor_FlgM_sf"/>
</dbReference>
<evidence type="ECO:0000313" key="11">
    <source>
        <dbReference type="EMBL" id="KTD76031.1"/>
    </source>
</evidence>
<dbReference type="AlphaFoldDB" id="A0A0W1A3W7"/>
<dbReference type="RefSeq" id="WP_083501639.1">
    <property type="nucleotide sequence ID" value="NZ_CBCRUR010000028.1"/>
</dbReference>
<feature type="region of interest" description="Disordered" evidence="9">
    <location>
        <begin position="29"/>
        <end position="51"/>
    </location>
</feature>
<evidence type="ECO:0000256" key="7">
    <source>
        <dbReference type="ARBA" id="ARBA00024739"/>
    </source>
</evidence>
<evidence type="ECO:0000313" key="12">
    <source>
        <dbReference type="Proteomes" id="UP000054662"/>
    </source>
</evidence>
<dbReference type="EMBL" id="LNZC01000031">
    <property type="protein sequence ID" value="KTD76031.1"/>
    <property type="molecule type" value="Genomic_DNA"/>
</dbReference>
<keyword evidence="6" id="KW-0804">Transcription</keyword>
<keyword evidence="11" id="KW-0282">Flagellum</keyword>
<keyword evidence="5" id="KW-0805">Transcription regulation</keyword>
<evidence type="ECO:0000256" key="1">
    <source>
        <dbReference type="ARBA" id="ARBA00005322"/>
    </source>
</evidence>
<dbReference type="GO" id="GO:0045892">
    <property type="term" value="P:negative regulation of DNA-templated transcription"/>
    <property type="evidence" value="ECO:0007669"/>
    <property type="project" value="InterPro"/>
</dbReference>
<keyword evidence="12" id="KW-1185">Reference proteome</keyword>
<comment type="similarity">
    <text evidence="1">Belongs to the FlgM family.</text>
</comment>
<evidence type="ECO:0000256" key="5">
    <source>
        <dbReference type="ARBA" id="ARBA00023015"/>
    </source>
</evidence>
<dbReference type="NCBIfam" id="TIGR03824">
    <property type="entry name" value="FlgM_jcvi"/>
    <property type="match status" value="1"/>
</dbReference>
<keyword evidence="3" id="KW-0678">Repressor</keyword>
<comment type="caution">
    <text evidence="11">The sequence shown here is derived from an EMBL/GenBank/DDBJ whole genome shotgun (WGS) entry which is preliminary data.</text>
</comment>
<dbReference type="Pfam" id="PF04316">
    <property type="entry name" value="FlgM"/>
    <property type="match status" value="1"/>
</dbReference>
<dbReference type="Proteomes" id="UP000054662">
    <property type="component" value="Unassembled WGS sequence"/>
</dbReference>
<dbReference type="InterPro" id="IPR031316">
    <property type="entry name" value="FlgM_C"/>
</dbReference>